<gene>
    <name evidence="1" type="ORF">SO802_015884</name>
</gene>
<dbReference type="AlphaFoldDB" id="A0AAW2CUY3"/>
<reference evidence="1 2" key="1">
    <citation type="submission" date="2024-01" db="EMBL/GenBank/DDBJ databases">
        <title>A telomere-to-telomere, gap-free genome of sweet tea (Lithocarpus litseifolius).</title>
        <authorList>
            <person name="Zhou J."/>
        </authorList>
    </citation>
    <scope>NUCLEOTIDE SEQUENCE [LARGE SCALE GENOMIC DNA]</scope>
    <source>
        <strain evidence="1">Zhou-2022a</strain>
        <tissue evidence="1">Leaf</tissue>
    </source>
</reference>
<accession>A0AAW2CUY3</accession>
<dbReference type="Gene3D" id="2.30.240.10">
    <property type="entry name" value="At5g01610-like"/>
    <property type="match status" value="1"/>
</dbReference>
<dbReference type="InterPro" id="IPR036758">
    <property type="entry name" value="At5g01610-like"/>
</dbReference>
<evidence type="ECO:0000313" key="2">
    <source>
        <dbReference type="Proteomes" id="UP001459277"/>
    </source>
</evidence>
<dbReference type="InterPro" id="IPR007493">
    <property type="entry name" value="DUF538"/>
</dbReference>
<keyword evidence="2" id="KW-1185">Reference proteome</keyword>
<dbReference type="Pfam" id="PF04398">
    <property type="entry name" value="DUF538"/>
    <property type="match status" value="1"/>
</dbReference>
<evidence type="ECO:0000313" key="1">
    <source>
        <dbReference type="EMBL" id="KAL0002103.1"/>
    </source>
</evidence>
<name>A0AAW2CUY3_9ROSI</name>
<organism evidence="1 2">
    <name type="scientific">Lithocarpus litseifolius</name>
    <dbReference type="NCBI Taxonomy" id="425828"/>
    <lineage>
        <taxon>Eukaryota</taxon>
        <taxon>Viridiplantae</taxon>
        <taxon>Streptophyta</taxon>
        <taxon>Embryophyta</taxon>
        <taxon>Tracheophyta</taxon>
        <taxon>Spermatophyta</taxon>
        <taxon>Magnoliopsida</taxon>
        <taxon>eudicotyledons</taxon>
        <taxon>Gunneridae</taxon>
        <taxon>Pentapetalae</taxon>
        <taxon>rosids</taxon>
        <taxon>fabids</taxon>
        <taxon>Fagales</taxon>
        <taxon>Fagaceae</taxon>
        <taxon>Lithocarpus</taxon>
    </lineage>
</organism>
<proteinExistence type="predicted"/>
<sequence>MWIVQKKKLEHEFKKISKLVSNDTEITSYVEKKRIKKLKGVKAKEFMLWPPVSEITVLMIHQLGRLTSRVLLESQSISLLRPLLLAILEAQVGKHVSFNLYRRLEGPETHAAIDGTCQKLYGHL</sequence>
<dbReference type="EMBL" id="JAZDWU010000005">
    <property type="protein sequence ID" value="KAL0002103.1"/>
    <property type="molecule type" value="Genomic_DNA"/>
</dbReference>
<protein>
    <submittedName>
        <fullName evidence="1">Uncharacterized protein</fullName>
    </submittedName>
</protein>
<dbReference type="Proteomes" id="UP001459277">
    <property type="component" value="Unassembled WGS sequence"/>
</dbReference>
<dbReference type="SUPFAM" id="SSF141562">
    <property type="entry name" value="At5g01610-like"/>
    <property type="match status" value="1"/>
</dbReference>
<comment type="caution">
    <text evidence="1">The sequence shown here is derived from an EMBL/GenBank/DDBJ whole genome shotgun (WGS) entry which is preliminary data.</text>
</comment>